<reference evidence="2 3" key="1">
    <citation type="submission" date="2015-11" db="EMBL/GenBank/DDBJ databases">
        <title>Exploring the genomic traits of fungus-feeding bacterial genus Collimonas.</title>
        <authorList>
            <person name="Song C."/>
            <person name="Schmidt R."/>
            <person name="de Jager V."/>
            <person name="Krzyzanowska D."/>
            <person name="Jongedijk E."/>
            <person name="Cankar K."/>
            <person name="Beekwilder J."/>
            <person name="van Veen A."/>
            <person name="de Boer W."/>
            <person name="van Veen J.A."/>
            <person name="Garbeva P."/>
        </authorList>
    </citation>
    <scope>NUCLEOTIDE SEQUENCE [LARGE SCALE GENOMIC DNA]</scope>
    <source>
        <strain evidence="2 3">Ter91</strain>
    </source>
</reference>
<dbReference type="KEGG" id="cpra:CPter91_2660"/>
<feature type="domain" description="JmjC" evidence="1">
    <location>
        <begin position="1"/>
        <end position="71"/>
    </location>
</feature>
<dbReference type="Gene3D" id="2.60.120.650">
    <property type="entry name" value="Cupin"/>
    <property type="match status" value="1"/>
</dbReference>
<sequence>MPSTTSESKSGNRNLARQAALVECIMQPGELLYVPAGWYHQVRALTFSLSANRWARALPLALNGDATLKVG</sequence>
<dbReference type="STRING" id="279113.CPter91_2660"/>
<accession>A0A127Q4K3</accession>
<dbReference type="PATRIC" id="fig|279113.9.peg.2624"/>
<evidence type="ECO:0000313" key="3">
    <source>
        <dbReference type="Proteomes" id="UP000074561"/>
    </source>
</evidence>
<name>A0A127Q4K3_9BURK</name>
<dbReference type="InterPro" id="IPR041667">
    <property type="entry name" value="Cupin_8"/>
</dbReference>
<dbReference type="EMBL" id="CP013234">
    <property type="protein sequence ID" value="AMP05008.1"/>
    <property type="molecule type" value="Genomic_DNA"/>
</dbReference>
<dbReference type="SUPFAM" id="SSF51197">
    <property type="entry name" value="Clavaminate synthase-like"/>
    <property type="match status" value="1"/>
</dbReference>
<dbReference type="AlphaFoldDB" id="A0A127Q4K3"/>
<evidence type="ECO:0000313" key="2">
    <source>
        <dbReference type="EMBL" id="AMP05008.1"/>
    </source>
</evidence>
<dbReference type="Proteomes" id="UP000074561">
    <property type="component" value="Chromosome"/>
</dbReference>
<dbReference type="PROSITE" id="PS51184">
    <property type="entry name" value="JMJC"/>
    <property type="match status" value="1"/>
</dbReference>
<organism evidence="2 3">
    <name type="scientific">Collimonas pratensis</name>
    <dbReference type="NCBI Taxonomy" id="279113"/>
    <lineage>
        <taxon>Bacteria</taxon>
        <taxon>Pseudomonadati</taxon>
        <taxon>Pseudomonadota</taxon>
        <taxon>Betaproteobacteria</taxon>
        <taxon>Burkholderiales</taxon>
        <taxon>Oxalobacteraceae</taxon>
        <taxon>Collimonas</taxon>
    </lineage>
</organism>
<proteinExistence type="predicted"/>
<gene>
    <name evidence="2" type="ORF">CPter91_2660</name>
</gene>
<dbReference type="InterPro" id="IPR003347">
    <property type="entry name" value="JmjC_dom"/>
</dbReference>
<dbReference type="Pfam" id="PF13621">
    <property type="entry name" value="Cupin_8"/>
    <property type="match status" value="1"/>
</dbReference>
<evidence type="ECO:0000259" key="1">
    <source>
        <dbReference type="PROSITE" id="PS51184"/>
    </source>
</evidence>
<protein>
    <submittedName>
        <fullName evidence="2">Cupin-like domain protein</fullName>
    </submittedName>
</protein>